<gene>
    <name evidence="2" type="ORF">KIH74_29785</name>
</gene>
<proteinExistence type="predicted"/>
<evidence type="ECO:0000313" key="3">
    <source>
        <dbReference type="Proteomes" id="UP001197247"/>
    </source>
</evidence>
<keyword evidence="1" id="KW-0472">Membrane</keyword>
<feature type="transmembrane region" description="Helical" evidence="1">
    <location>
        <begin position="102"/>
        <end position="124"/>
    </location>
</feature>
<feature type="transmembrane region" description="Helical" evidence="1">
    <location>
        <begin position="136"/>
        <end position="157"/>
    </location>
</feature>
<keyword evidence="1" id="KW-1133">Transmembrane helix</keyword>
<dbReference type="EMBL" id="JAHBAY010000015">
    <property type="protein sequence ID" value="MBT0773172.1"/>
    <property type="molecule type" value="Genomic_DNA"/>
</dbReference>
<organism evidence="2 3">
    <name type="scientific">Kineosporia corallincola</name>
    <dbReference type="NCBI Taxonomy" id="2835133"/>
    <lineage>
        <taxon>Bacteria</taxon>
        <taxon>Bacillati</taxon>
        <taxon>Actinomycetota</taxon>
        <taxon>Actinomycetes</taxon>
        <taxon>Kineosporiales</taxon>
        <taxon>Kineosporiaceae</taxon>
        <taxon>Kineosporia</taxon>
    </lineage>
</organism>
<sequence length="182" mass="19816">MPDRFSLGILFRDHWRSLVDVRTGNPDYVASAVLILLPLGSAGVMLWKQWSFGDVGTFVAAVTLLAGVLFAAFTQLTAMRMRLDEPDSPTKSSSVARQFREAAAHTLVGSVLAGADAAIFVLATAIRKEASDNINIVLSAMGVAVSVYLMLIFILVARRMYAAYLTLFEQGKSLPPRRKIKP</sequence>
<dbReference type="RefSeq" id="WP_214159700.1">
    <property type="nucleotide sequence ID" value="NZ_JAHBAY010000015.1"/>
</dbReference>
<feature type="transmembrane region" description="Helical" evidence="1">
    <location>
        <begin position="59"/>
        <end position="82"/>
    </location>
</feature>
<reference evidence="2 3" key="1">
    <citation type="submission" date="2021-05" db="EMBL/GenBank/DDBJ databases">
        <title>Kineosporia and Streptomyces sp. nov. two new marine actinobacteria isolated from Coral.</title>
        <authorList>
            <person name="Buangrab K."/>
            <person name="Sutthacheep M."/>
            <person name="Yeemin T."/>
            <person name="Harunari E."/>
            <person name="Igarashi Y."/>
            <person name="Kanchanasin P."/>
            <person name="Tanasupawat S."/>
            <person name="Phongsopitanun W."/>
        </authorList>
    </citation>
    <scope>NUCLEOTIDE SEQUENCE [LARGE SCALE GENOMIC DNA]</scope>
    <source>
        <strain evidence="2 3">J2-2</strain>
    </source>
</reference>
<name>A0ABS5TQ19_9ACTN</name>
<protein>
    <submittedName>
        <fullName evidence="2">Uncharacterized protein</fullName>
    </submittedName>
</protein>
<comment type="caution">
    <text evidence="2">The sequence shown here is derived from an EMBL/GenBank/DDBJ whole genome shotgun (WGS) entry which is preliminary data.</text>
</comment>
<evidence type="ECO:0000313" key="2">
    <source>
        <dbReference type="EMBL" id="MBT0773172.1"/>
    </source>
</evidence>
<evidence type="ECO:0000256" key="1">
    <source>
        <dbReference type="SAM" id="Phobius"/>
    </source>
</evidence>
<accession>A0ABS5TQ19</accession>
<feature type="transmembrane region" description="Helical" evidence="1">
    <location>
        <begin position="28"/>
        <end position="47"/>
    </location>
</feature>
<keyword evidence="3" id="KW-1185">Reference proteome</keyword>
<dbReference type="Proteomes" id="UP001197247">
    <property type="component" value="Unassembled WGS sequence"/>
</dbReference>
<keyword evidence="1" id="KW-0812">Transmembrane</keyword>